<keyword evidence="7 11" id="KW-0378">Hydrolase</keyword>
<keyword evidence="8" id="KW-0862">Zinc</keyword>
<dbReference type="OrthoDB" id="515692at2759"/>
<evidence type="ECO:0000259" key="10">
    <source>
        <dbReference type="SMART" id="SM00849"/>
    </source>
</evidence>
<dbReference type="CDD" id="cd07723">
    <property type="entry name" value="hydroxyacylglutathione_hydrolase_MBL-fold"/>
    <property type="match status" value="1"/>
</dbReference>
<dbReference type="EMBL" id="PDNA01000190">
    <property type="protein sequence ID" value="PGH05159.1"/>
    <property type="molecule type" value="Genomic_DNA"/>
</dbReference>
<evidence type="ECO:0000256" key="1">
    <source>
        <dbReference type="ARBA" id="ARBA00001623"/>
    </source>
</evidence>
<gene>
    <name evidence="11" type="ORF">AJ80_08395</name>
</gene>
<dbReference type="Pfam" id="PF00753">
    <property type="entry name" value="Lactamase_B"/>
    <property type="match status" value="1"/>
</dbReference>
<evidence type="ECO:0000256" key="8">
    <source>
        <dbReference type="ARBA" id="ARBA00022833"/>
    </source>
</evidence>
<dbReference type="UniPathway" id="UPA00619">
    <property type="reaction ID" value="UER00676"/>
</dbReference>
<dbReference type="GO" id="GO:0046872">
    <property type="term" value="F:metal ion binding"/>
    <property type="evidence" value="ECO:0007669"/>
    <property type="project" value="UniProtKB-KW"/>
</dbReference>
<name>A0A2B7X8D8_POLH7</name>
<dbReference type="Proteomes" id="UP000224634">
    <property type="component" value="Unassembled WGS sequence"/>
</dbReference>
<evidence type="ECO:0000256" key="7">
    <source>
        <dbReference type="ARBA" id="ARBA00022801"/>
    </source>
</evidence>
<evidence type="ECO:0000256" key="6">
    <source>
        <dbReference type="ARBA" id="ARBA00022723"/>
    </source>
</evidence>
<dbReference type="PANTHER" id="PTHR11935:SF94">
    <property type="entry name" value="TENZING NORGAY, ISOFORM C"/>
    <property type="match status" value="1"/>
</dbReference>
<dbReference type="InterPro" id="IPR035680">
    <property type="entry name" value="Clx_II_MBL"/>
</dbReference>
<dbReference type="InterPro" id="IPR001279">
    <property type="entry name" value="Metallo-B-lactamas"/>
</dbReference>
<dbReference type="SMART" id="SM00849">
    <property type="entry name" value="Lactamase_B"/>
    <property type="match status" value="1"/>
</dbReference>
<dbReference type="STRING" id="1447883.A0A2B7X8D8"/>
<feature type="domain" description="Metallo-beta-lactamase" evidence="10">
    <location>
        <begin position="36"/>
        <end position="200"/>
    </location>
</feature>
<comment type="caution">
    <text evidence="11">The sequence shown here is derived from an EMBL/GenBank/DDBJ whole genome shotgun (WGS) entry which is preliminary data.</text>
</comment>
<evidence type="ECO:0000256" key="3">
    <source>
        <dbReference type="ARBA" id="ARBA00004963"/>
    </source>
</evidence>
<evidence type="ECO:0000313" key="12">
    <source>
        <dbReference type="Proteomes" id="UP000224634"/>
    </source>
</evidence>
<accession>A0A2B7X8D8</accession>
<dbReference type="SUPFAM" id="SSF56281">
    <property type="entry name" value="Metallo-hydrolase/oxidoreductase"/>
    <property type="match status" value="1"/>
</dbReference>
<evidence type="ECO:0000256" key="4">
    <source>
        <dbReference type="ARBA" id="ARBA00006759"/>
    </source>
</evidence>
<sequence length="278" mass="31080">MFAKQSFSRLIRSGSFIIPKREMHIESIPMWTGKGDNYAYLITDEPSKTAMVIDPAHPPEVIPVLTSRIESDGIKLAAIINTHHHYDHAGGNDDIRKHFDKNLPIIGGKDCNHVTITPKHREPFKIGDRITVTPLQTPCHTLDSICYFVEDGDQRAVFTGDTLFIGGCGRFFEGTPGQMHTALNEILAKLPDDTKIYPGHEYTKANAKFGVTVSKSEPVQRLLDFAEKNKETQGKFTIGDEKLHNVFMQVEDPEIQKHTGTTNLVGVMGALRELKNNM</sequence>
<evidence type="ECO:0000256" key="5">
    <source>
        <dbReference type="ARBA" id="ARBA00011917"/>
    </source>
</evidence>
<organism evidence="11 12">
    <name type="scientific">Polytolypa hystricis (strain UAMH7299)</name>
    <dbReference type="NCBI Taxonomy" id="1447883"/>
    <lineage>
        <taxon>Eukaryota</taxon>
        <taxon>Fungi</taxon>
        <taxon>Dikarya</taxon>
        <taxon>Ascomycota</taxon>
        <taxon>Pezizomycotina</taxon>
        <taxon>Eurotiomycetes</taxon>
        <taxon>Eurotiomycetidae</taxon>
        <taxon>Onygenales</taxon>
        <taxon>Onygenales incertae sedis</taxon>
        <taxon>Polytolypa</taxon>
    </lineage>
</organism>
<dbReference type="InterPro" id="IPR036866">
    <property type="entry name" value="RibonucZ/Hydroxyglut_hydro"/>
</dbReference>
<evidence type="ECO:0000313" key="11">
    <source>
        <dbReference type="EMBL" id="PGH05159.1"/>
    </source>
</evidence>
<protein>
    <recommendedName>
        <fullName evidence="5">hydroxyacylglutathione hydrolase</fullName>
        <ecNumber evidence="5">3.1.2.6</ecNumber>
    </recommendedName>
    <alternativeName>
        <fullName evidence="9">Glyoxalase II</fullName>
    </alternativeName>
</protein>
<proteinExistence type="inferred from homology"/>
<comment type="cofactor">
    <cofactor evidence="2">
        <name>Zn(2+)</name>
        <dbReference type="ChEBI" id="CHEBI:29105"/>
    </cofactor>
</comment>
<evidence type="ECO:0000256" key="2">
    <source>
        <dbReference type="ARBA" id="ARBA00001947"/>
    </source>
</evidence>
<dbReference type="InterPro" id="IPR032282">
    <property type="entry name" value="HAGH_C"/>
</dbReference>
<reference evidence="11 12" key="1">
    <citation type="submission" date="2017-10" db="EMBL/GenBank/DDBJ databases">
        <title>Comparative genomics in systemic dimorphic fungi from Ajellomycetaceae.</title>
        <authorList>
            <person name="Munoz J.F."/>
            <person name="Mcewen J.G."/>
            <person name="Clay O.K."/>
            <person name="Cuomo C.A."/>
        </authorList>
    </citation>
    <scope>NUCLEOTIDE SEQUENCE [LARGE SCALE GENOMIC DNA]</scope>
    <source>
        <strain evidence="11 12">UAMH7299</strain>
    </source>
</reference>
<keyword evidence="6" id="KW-0479">Metal-binding</keyword>
<dbReference type="GO" id="GO:0004416">
    <property type="term" value="F:hydroxyacylglutathione hydrolase activity"/>
    <property type="evidence" value="ECO:0007669"/>
    <property type="project" value="UniProtKB-EC"/>
</dbReference>
<comment type="catalytic activity">
    <reaction evidence="1">
        <text>an S-(2-hydroxyacyl)glutathione + H2O = a 2-hydroxy carboxylate + glutathione + H(+)</text>
        <dbReference type="Rhea" id="RHEA:21864"/>
        <dbReference type="ChEBI" id="CHEBI:15377"/>
        <dbReference type="ChEBI" id="CHEBI:15378"/>
        <dbReference type="ChEBI" id="CHEBI:57925"/>
        <dbReference type="ChEBI" id="CHEBI:58896"/>
        <dbReference type="ChEBI" id="CHEBI:71261"/>
        <dbReference type="EC" id="3.1.2.6"/>
    </reaction>
</comment>
<dbReference type="EC" id="3.1.2.6" evidence="5"/>
<comment type="pathway">
    <text evidence="3">Secondary metabolite metabolism; methylglyoxal degradation; (R)-lactate from methylglyoxal: step 2/2.</text>
</comment>
<evidence type="ECO:0000256" key="9">
    <source>
        <dbReference type="ARBA" id="ARBA00031044"/>
    </source>
</evidence>
<dbReference type="Pfam" id="PF16123">
    <property type="entry name" value="HAGH_C"/>
    <property type="match status" value="1"/>
</dbReference>
<dbReference type="Gene3D" id="3.60.15.10">
    <property type="entry name" value="Ribonuclease Z/Hydroxyacylglutathione hydrolase-like"/>
    <property type="match status" value="1"/>
</dbReference>
<dbReference type="PANTHER" id="PTHR11935">
    <property type="entry name" value="BETA LACTAMASE DOMAIN"/>
    <property type="match status" value="1"/>
</dbReference>
<dbReference type="AlphaFoldDB" id="A0A2B7X8D8"/>
<comment type="similarity">
    <text evidence="4">Belongs to the metallo-beta-lactamase superfamily. Glyoxalase II family.</text>
</comment>
<keyword evidence="12" id="KW-1185">Reference proteome</keyword>